<dbReference type="Proteomes" id="UP000504610">
    <property type="component" value="Unplaced"/>
</dbReference>
<feature type="compositionally biased region" description="Basic and acidic residues" evidence="1">
    <location>
        <begin position="148"/>
        <end position="177"/>
    </location>
</feature>
<protein>
    <submittedName>
        <fullName evidence="3">Uncharacterized protein LOC108846246</fullName>
    </submittedName>
</protein>
<feature type="region of interest" description="Disordered" evidence="1">
    <location>
        <begin position="136"/>
        <end position="205"/>
    </location>
</feature>
<gene>
    <name evidence="3" type="primary">LOC108846246</name>
</gene>
<evidence type="ECO:0000313" key="3">
    <source>
        <dbReference type="RefSeq" id="XP_018474971.1"/>
    </source>
</evidence>
<feature type="region of interest" description="Disordered" evidence="1">
    <location>
        <begin position="73"/>
        <end position="116"/>
    </location>
</feature>
<organism evidence="2 3">
    <name type="scientific">Raphanus sativus</name>
    <name type="common">Radish</name>
    <name type="synonym">Raphanus raphanistrum var. sativus</name>
    <dbReference type="NCBI Taxonomy" id="3726"/>
    <lineage>
        <taxon>Eukaryota</taxon>
        <taxon>Viridiplantae</taxon>
        <taxon>Streptophyta</taxon>
        <taxon>Embryophyta</taxon>
        <taxon>Tracheophyta</taxon>
        <taxon>Spermatophyta</taxon>
        <taxon>Magnoliopsida</taxon>
        <taxon>eudicotyledons</taxon>
        <taxon>Gunneridae</taxon>
        <taxon>Pentapetalae</taxon>
        <taxon>rosids</taxon>
        <taxon>malvids</taxon>
        <taxon>Brassicales</taxon>
        <taxon>Brassicaceae</taxon>
        <taxon>Brassiceae</taxon>
        <taxon>Raphanus</taxon>
    </lineage>
</organism>
<dbReference type="OrthoDB" id="993453at2759"/>
<dbReference type="PANTHER" id="PTHR34807">
    <property type="entry name" value="OS08G0270800 PROTEIN"/>
    <property type="match status" value="1"/>
</dbReference>
<sequence>MNPTHAEFIPTNPSPFEDPKVRLRHHALLQDYQELHMDTEAMIIKLQTLRERKATLMSEVRFLRRRYRYLRQEDQPVMEPPPDVKRGRGRSNGCGKKSKRSEAETRHVSLPDLNQYTENIETKTSLEKRVPLFDLNQISGEEEEEETEAAKNSEGRMRVEDNKRMSIIEMQQQKREMNLSSCRNGGNGSNKRKISWQDPVEALRV</sequence>
<reference evidence="3" key="1">
    <citation type="submission" date="2025-08" db="UniProtKB">
        <authorList>
            <consortium name="RefSeq"/>
        </authorList>
    </citation>
    <scope>IDENTIFICATION</scope>
    <source>
        <tissue evidence="3">Leaf</tissue>
    </source>
</reference>
<name>A0A6J0MTS0_RAPSA</name>
<proteinExistence type="predicted"/>
<accession>A0A6J0MTS0</accession>
<evidence type="ECO:0000256" key="1">
    <source>
        <dbReference type="SAM" id="MobiDB-lite"/>
    </source>
</evidence>
<keyword evidence="2" id="KW-1185">Reference proteome</keyword>
<feature type="compositionally biased region" description="Basic and acidic residues" evidence="1">
    <location>
        <begin position="100"/>
        <end position="109"/>
    </location>
</feature>
<dbReference type="GeneID" id="108846246"/>
<dbReference type="RefSeq" id="XP_018474971.1">
    <property type="nucleotide sequence ID" value="XM_018619469.2"/>
</dbReference>
<dbReference type="KEGG" id="rsz:108846246"/>
<evidence type="ECO:0000313" key="2">
    <source>
        <dbReference type="Proteomes" id="UP000504610"/>
    </source>
</evidence>
<dbReference type="AlphaFoldDB" id="A0A6J0MTS0"/>
<dbReference type="PANTHER" id="PTHR34807:SF3">
    <property type="entry name" value="OS08G0270800 PROTEIN"/>
    <property type="match status" value="1"/>
</dbReference>